<evidence type="ECO:0000256" key="2">
    <source>
        <dbReference type="ARBA" id="ARBA00022963"/>
    </source>
</evidence>
<gene>
    <name evidence="4" type="ORF">SAMN02745110_01736</name>
</gene>
<dbReference type="Gene3D" id="3.40.50.1820">
    <property type="entry name" value="alpha/beta hydrolase"/>
    <property type="match status" value="1"/>
</dbReference>
<evidence type="ECO:0000256" key="3">
    <source>
        <dbReference type="ARBA" id="ARBA00023098"/>
    </source>
</evidence>
<keyword evidence="1 4" id="KW-0378">Hydrolase</keyword>
<name>A0A1T4NX72_9FIRM</name>
<dbReference type="PANTHER" id="PTHR10272:SF0">
    <property type="entry name" value="PLATELET-ACTIVATING FACTOR ACETYLHYDROLASE"/>
    <property type="match status" value="1"/>
</dbReference>
<keyword evidence="2" id="KW-0442">Lipid degradation</keyword>
<dbReference type="InterPro" id="IPR029058">
    <property type="entry name" value="AB_hydrolase_fold"/>
</dbReference>
<dbReference type="PANTHER" id="PTHR10272">
    <property type="entry name" value="PLATELET-ACTIVATING FACTOR ACETYLHYDROLASE"/>
    <property type="match status" value="1"/>
</dbReference>
<organism evidence="4 5">
    <name type="scientific">Eubacterium ruminantium</name>
    <dbReference type="NCBI Taxonomy" id="42322"/>
    <lineage>
        <taxon>Bacteria</taxon>
        <taxon>Bacillati</taxon>
        <taxon>Bacillota</taxon>
        <taxon>Clostridia</taxon>
        <taxon>Eubacteriales</taxon>
        <taxon>Eubacteriaceae</taxon>
        <taxon>Eubacterium</taxon>
    </lineage>
</organism>
<evidence type="ECO:0000256" key="1">
    <source>
        <dbReference type="ARBA" id="ARBA00022801"/>
    </source>
</evidence>
<evidence type="ECO:0000313" key="5">
    <source>
        <dbReference type="Proteomes" id="UP000189857"/>
    </source>
</evidence>
<dbReference type="EMBL" id="FUXA01000010">
    <property type="protein sequence ID" value="SJZ83652.1"/>
    <property type="molecule type" value="Genomic_DNA"/>
</dbReference>
<keyword evidence="5" id="KW-1185">Reference proteome</keyword>
<reference evidence="4 5" key="1">
    <citation type="submission" date="2017-02" db="EMBL/GenBank/DDBJ databases">
        <authorList>
            <person name="Peterson S.W."/>
        </authorList>
    </citation>
    <scope>NUCLEOTIDE SEQUENCE [LARGE SCALE GENOMIC DNA]</scope>
    <source>
        <strain evidence="4 5">ATCC 17233</strain>
    </source>
</reference>
<dbReference type="SUPFAM" id="SSF53474">
    <property type="entry name" value="alpha/beta-Hydrolases"/>
    <property type="match status" value="1"/>
</dbReference>
<dbReference type="OrthoDB" id="9814760at2"/>
<sequence length="370" mass="41870">MKNGPKPTGIYAVGTFTYSVMDDREEILRPGTMRSISARVYYPALKESVKGLTKSKYMSREMFKGLKDSFKIPMNYDKKTAAGDNESECYPDAPKIEGEKFPLIIFNHGYQSFREGNSFLCIELASKGYVVISVGHPLEGLCTEYDDGTFIYCDNKLLKNANKPFIANLLALRKLMKLKGTEEENAKAFDEYQDRFGGFMKSRLPEWAKDINAVVDYAKTNLSDIIDFEYGIGLTGHSFGGAIAYYLCTNDPKYACGINIDGGLFGDYSDKTLEKPFMQITSETNEKLVARGYMHHSKPVYKAVIKNMKHVGFSDMKYAIKFGSMVGKLPADKMHENLCKCHVEFFDTHLKKIKDKPDLKSNDVMKFEVK</sequence>
<dbReference type="RefSeq" id="WP_078787565.1">
    <property type="nucleotide sequence ID" value="NZ_FMTO01000009.1"/>
</dbReference>
<dbReference type="Proteomes" id="UP000189857">
    <property type="component" value="Unassembled WGS sequence"/>
</dbReference>
<proteinExistence type="predicted"/>
<evidence type="ECO:0000313" key="4">
    <source>
        <dbReference type="EMBL" id="SJZ83652.1"/>
    </source>
</evidence>
<keyword evidence="3" id="KW-0443">Lipid metabolism</keyword>
<dbReference type="GO" id="GO:0016042">
    <property type="term" value="P:lipid catabolic process"/>
    <property type="evidence" value="ECO:0007669"/>
    <property type="project" value="UniProtKB-KW"/>
</dbReference>
<dbReference type="AlphaFoldDB" id="A0A1T4NX72"/>
<dbReference type="GO" id="GO:0003847">
    <property type="term" value="F:1-alkyl-2-acetylglycerophosphocholine esterase activity"/>
    <property type="evidence" value="ECO:0007669"/>
    <property type="project" value="TreeGrafter"/>
</dbReference>
<accession>A0A1T4NX72</accession>
<dbReference type="Pfam" id="PF03403">
    <property type="entry name" value="PAF-AH_p_II"/>
    <property type="match status" value="1"/>
</dbReference>
<protein>
    <submittedName>
        <fullName evidence="4">Platelet-activating factor acetylhydrolase, isoform II</fullName>
    </submittedName>
</protein>